<evidence type="ECO:0000256" key="1">
    <source>
        <dbReference type="ARBA" id="ARBA00023242"/>
    </source>
</evidence>
<dbReference type="InterPro" id="IPR053178">
    <property type="entry name" value="Osmoadaptation_assoc"/>
</dbReference>
<dbReference type="PANTHER" id="PTHR38111">
    <property type="entry name" value="ZN(2)-C6 FUNGAL-TYPE DOMAIN-CONTAINING PROTEIN-RELATED"/>
    <property type="match status" value="1"/>
</dbReference>
<proteinExistence type="predicted"/>
<keyword evidence="1" id="KW-0539">Nucleus</keyword>
<dbReference type="InterPro" id="IPR021858">
    <property type="entry name" value="Fun_TF"/>
</dbReference>
<dbReference type="PANTHER" id="PTHR38111:SF2">
    <property type="entry name" value="FINGER DOMAIN PROTEIN, PUTATIVE (AFU_ORTHOLOGUE AFUA_1G01560)-RELATED"/>
    <property type="match status" value="1"/>
</dbReference>
<dbReference type="Gene3D" id="4.10.240.10">
    <property type="entry name" value="Zn(2)-C6 fungal-type DNA-binding domain"/>
    <property type="match status" value="1"/>
</dbReference>
<protein>
    <recommendedName>
        <fullName evidence="2">Zn(2)-C6 fungal-type domain-containing protein</fullName>
    </recommendedName>
</protein>
<name>A0A8H7T2A4_9HELO</name>
<evidence type="ECO:0000313" key="4">
    <source>
        <dbReference type="Proteomes" id="UP000664132"/>
    </source>
</evidence>
<dbReference type="SUPFAM" id="SSF57701">
    <property type="entry name" value="Zn2/Cys6 DNA-binding domain"/>
    <property type="match status" value="1"/>
</dbReference>
<keyword evidence="4" id="KW-1185">Reference proteome</keyword>
<dbReference type="OrthoDB" id="3525185at2759"/>
<dbReference type="EMBL" id="JAFJYH010000543">
    <property type="protein sequence ID" value="KAG4410988.1"/>
    <property type="molecule type" value="Genomic_DNA"/>
</dbReference>
<comment type="caution">
    <text evidence="3">The sequence shown here is derived from an EMBL/GenBank/DDBJ whole genome shotgun (WGS) entry which is preliminary data.</text>
</comment>
<sequence length="499" mass="56815">MVRGPGLSTGCRTCRRRRVKFDERHPRCILCERANYDCEGYAPIHRFIDENSKTKRAVKKKFPGATNPLSELEPGRTNTSSTLTEIASSRKWNLKLPFKLGYQGLEENICTSFTLTHLLAGDSGFIPVPWMRMHAEDKASVSGQMGIRALGAMYFGKLHHLDDVADRGRNFYGKALVALKTELQHAEKAWSLAVLQSVMILALYEFIDYKSTSGWMKHAGGVAKLIEMRGPWRHQGFMDRYLLEGNRVSMALECLMRRKRCFLEYPDWKTVPWALDPKSKTTMNYLHDILCDIPGLMEDAELLQDPHLDSETVKEKHLVLSRKILMELKTLYEWRAGWAKKNQGSWWEVPTSCPKTKVVFPTAIHFKSLKLANETTIYNTILLLLRRLGFQVIGPGFDPSGIYLNLPKGVEYGPLYAPRTAPDGRAIATEICRTVEYHLAEERNSAGGFFLLFPLTVACQVFEPDSRETKWLGKTMNRVADSSGFEIGRNLWANSEKVR</sequence>
<evidence type="ECO:0000259" key="2">
    <source>
        <dbReference type="PROSITE" id="PS50048"/>
    </source>
</evidence>
<dbReference type="AlphaFoldDB" id="A0A8H7T2A4"/>
<dbReference type="SMART" id="SM00066">
    <property type="entry name" value="GAL4"/>
    <property type="match status" value="1"/>
</dbReference>
<dbReference type="InterPro" id="IPR036864">
    <property type="entry name" value="Zn2-C6_fun-type_DNA-bd_sf"/>
</dbReference>
<dbReference type="InterPro" id="IPR001138">
    <property type="entry name" value="Zn2Cys6_DnaBD"/>
</dbReference>
<organism evidence="3 4">
    <name type="scientific">Cadophora malorum</name>
    <dbReference type="NCBI Taxonomy" id="108018"/>
    <lineage>
        <taxon>Eukaryota</taxon>
        <taxon>Fungi</taxon>
        <taxon>Dikarya</taxon>
        <taxon>Ascomycota</taxon>
        <taxon>Pezizomycotina</taxon>
        <taxon>Leotiomycetes</taxon>
        <taxon>Helotiales</taxon>
        <taxon>Ploettnerulaceae</taxon>
        <taxon>Cadophora</taxon>
    </lineage>
</organism>
<reference evidence="3" key="1">
    <citation type="submission" date="2021-02" db="EMBL/GenBank/DDBJ databases">
        <title>Genome sequence Cadophora malorum strain M34.</title>
        <authorList>
            <person name="Stefanovic E."/>
            <person name="Vu D."/>
            <person name="Scully C."/>
            <person name="Dijksterhuis J."/>
            <person name="Roader J."/>
            <person name="Houbraken J."/>
        </authorList>
    </citation>
    <scope>NUCLEOTIDE SEQUENCE</scope>
    <source>
        <strain evidence="3">M34</strain>
    </source>
</reference>
<dbReference type="GO" id="GO:0008270">
    <property type="term" value="F:zinc ion binding"/>
    <property type="evidence" value="ECO:0007669"/>
    <property type="project" value="InterPro"/>
</dbReference>
<dbReference type="GO" id="GO:0000981">
    <property type="term" value="F:DNA-binding transcription factor activity, RNA polymerase II-specific"/>
    <property type="evidence" value="ECO:0007669"/>
    <property type="project" value="InterPro"/>
</dbReference>
<gene>
    <name evidence="3" type="ORF">IFR04_015873</name>
</gene>
<evidence type="ECO:0000313" key="3">
    <source>
        <dbReference type="EMBL" id="KAG4410988.1"/>
    </source>
</evidence>
<dbReference type="PROSITE" id="PS50048">
    <property type="entry name" value="ZN2_CY6_FUNGAL_2"/>
    <property type="match status" value="1"/>
</dbReference>
<dbReference type="Proteomes" id="UP000664132">
    <property type="component" value="Unassembled WGS sequence"/>
</dbReference>
<dbReference type="Pfam" id="PF11951">
    <property type="entry name" value="Fungal_trans_2"/>
    <property type="match status" value="1"/>
</dbReference>
<feature type="domain" description="Zn(2)-C6 fungal-type" evidence="2">
    <location>
        <begin position="10"/>
        <end position="38"/>
    </location>
</feature>
<accession>A0A8H7T2A4</accession>
<dbReference type="Pfam" id="PF00172">
    <property type="entry name" value="Zn_clus"/>
    <property type="match status" value="1"/>
</dbReference>